<dbReference type="Gene3D" id="3.30.560.10">
    <property type="entry name" value="Glucose Oxidase, domain 3"/>
    <property type="match status" value="1"/>
</dbReference>
<comment type="similarity">
    <text evidence="2">Belongs to the GMC oxidoreductase family.</text>
</comment>
<dbReference type="InterPro" id="IPR000172">
    <property type="entry name" value="GMC_OxRdtase_N"/>
</dbReference>
<protein>
    <recommendedName>
        <fullName evidence="5">Glucose-methanol-choline oxidoreductase N-terminal domain-containing protein</fullName>
    </recommendedName>
</protein>
<evidence type="ECO:0000313" key="7">
    <source>
        <dbReference type="Proteomes" id="UP000663845"/>
    </source>
</evidence>
<evidence type="ECO:0000256" key="2">
    <source>
        <dbReference type="ARBA" id="ARBA00010790"/>
    </source>
</evidence>
<feature type="domain" description="Glucose-methanol-choline oxidoreductase N-terminal" evidence="5">
    <location>
        <begin position="300"/>
        <end position="314"/>
    </location>
</feature>
<organism evidence="6 7">
    <name type="scientific">Adineta steineri</name>
    <dbReference type="NCBI Taxonomy" id="433720"/>
    <lineage>
        <taxon>Eukaryota</taxon>
        <taxon>Metazoa</taxon>
        <taxon>Spiralia</taxon>
        <taxon>Gnathifera</taxon>
        <taxon>Rotifera</taxon>
        <taxon>Eurotatoria</taxon>
        <taxon>Bdelloidea</taxon>
        <taxon>Adinetida</taxon>
        <taxon>Adinetidae</taxon>
        <taxon>Adineta</taxon>
    </lineage>
</organism>
<dbReference type="AlphaFoldDB" id="A0A813MEB4"/>
<reference evidence="6" key="1">
    <citation type="submission" date="2021-02" db="EMBL/GenBank/DDBJ databases">
        <authorList>
            <person name="Nowell W R."/>
        </authorList>
    </citation>
    <scope>NUCLEOTIDE SEQUENCE</scope>
</reference>
<accession>A0A813MEB4</accession>
<sequence>MSNTNIAEQAAAPVISENPSVVQRWERDFSQTKTDGIVYDYIIVGSGSAGAVLANRLSEDNNKQVLLIEAGGADTNDIIHMPAACGNCQRGDIDWQYKTTSQVHSHFNCINQQGNWPRGKVLGGCSSINYMQYVRGDPHDYDNWELPEWSFKKMLPYFKKLERADINSIPENDKFRNHDENKGMMDVTVLEDSNEINQLFIESCEKNGFHQTKDYNAEESLNGCVTLSQVSTKHGKRWSTASGYLLSAIKRDNLHILINAHTCRVLVDEQKQTKGVVIKRASSLDKEEVIQGKEVILSAGTVGSPQILLLSGIGPRDELEKLEIPVIVDLPGVGKNLQDHIMTVLIYTTNISTLSTRDLTAENLQRWAVEGKGRLTSCVVEAEAWHQVDGTDKNQVPDIQVHFCPLTVDANLLQNFNFKPEVYEQYIGPHLCGEHQSTMAYLPTLLHSKSKGEITLASRDPLAHPNINPKYLEDKEDVRKLIEACKLAEKVCQTEPLKNVVRSLAKEMNGNETTENEDQFWESYIRKYTITVYHPVGTCKMGKEDDEMTVVTSDTKVKGVKGLRVIDASIIPINVSGNTNIPTIAIAERAADAFSIPTVIINRSVSSTGASYEWKILALGAGNKVGPEAQKSLAALGYKNIKIIGLVNNKESDQKVIATLKEQQWDAISIGGYVNGFDQSALYHEKDVPTDRADILHWFNRLLNVIHQLAPKSKIILVKSPQDIHDGIQRIMVKEQNQN</sequence>
<evidence type="ECO:0000313" key="6">
    <source>
        <dbReference type="EMBL" id="CAF0721943.1"/>
    </source>
</evidence>
<dbReference type="GO" id="GO:0016614">
    <property type="term" value="F:oxidoreductase activity, acting on CH-OH group of donors"/>
    <property type="evidence" value="ECO:0007669"/>
    <property type="project" value="InterPro"/>
</dbReference>
<dbReference type="SUPFAM" id="SSF51905">
    <property type="entry name" value="FAD/NAD(P)-binding domain"/>
    <property type="match status" value="1"/>
</dbReference>
<dbReference type="InterPro" id="IPR007867">
    <property type="entry name" value="GMC_OxRtase_C"/>
</dbReference>
<dbReference type="Gene3D" id="3.50.50.60">
    <property type="entry name" value="FAD/NAD(P)-binding domain"/>
    <property type="match status" value="1"/>
</dbReference>
<dbReference type="InterPro" id="IPR036188">
    <property type="entry name" value="FAD/NAD-bd_sf"/>
</dbReference>
<keyword evidence="3" id="KW-0285">Flavoprotein</keyword>
<dbReference type="PANTHER" id="PTHR11552">
    <property type="entry name" value="GLUCOSE-METHANOL-CHOLINE GMC OXIDOREDUCTASE"/>
    <property type="match status" value="1"/>
</dbReference>
<gene>
    <name evidence="6" type="ORF">JYZ213_LOCUS359</name>
</gene>
<dbReference type="EMBL" id="CAJNOG010000002">
    <property type="protein sequence ID" value="CAF0721943.1"/>
    <property type="molecule type" value="Genomic_DNA"/>
</dbReference>
<dbReference type="PANTHER" id="PTHR11552:SF147">
    <property type="entry name" value="CHOLINE DEHYDROGENASE, MITOCHONDRIAL"/>
    <property type="match status" value="1"/>
</dbReference>
<dbReference type="InterPro" id="IPR012132">
    <property type="entry name" value="GMC_OxRdtase"/>
</dbReference>
<proteinExistence type="inferred from homology"/>
<dbReference type="SUPFAM" id="SSF54373">
    <property type="entry name" value="FAD-linked reductases, C-terminal domain"/>
    <property type="match status" value="1"/>
</dbReference>
<dbReference type="GO" id="GO:0050660">
    <property type="term" value="F:flavin adenine dinucleotide binding"/>
    <property type="evidence" value="ECO:0007669"/>
    <property type="project" value="InterPro"/>
</dbReference>
<evidence type="ECO:0000256" key="1">
    <source>
        <dbReference type="ARBA" id="ARBA00001974"/>
    </source>
</evidence>
<dbReference type="Pfam" id="PF00732">
    <property type="entry name" value="GMC_oxred_N"/>
    <property type="match status" value="1"/>
</dbReference>
<dbReference type="Pfam" id="PF05199">
    <property type="entry name" value="GMC_oxred_C"/>
    <property type="match status" value="1"/>
</dbReference>
<keyword evidence="4" id="KW-0274">FAD</keyword>
<evidence type="ECO:0000256" key="3">
    <source>
        <dbReference type="ARBA" id="ARBA00022630"/>
    </source>
</evidence>
<evidence type="ECO:0000259" key="5">
    <source>
        <dbReference type="PROSITE" id="PS00624"/>
    </source>
</evidence>
<name>A0A813MEB4_9BILA</name>
<comment type="cofactor">
    <cofactor evidence="1">
        <name>FAD</name>
        <dbReference type="ChEBI" id="CHEBI:57692"/>
    </cofactor>
</comment>
<dbReference type="Proteomes" id="UP000663845">
    <property type="component" value="Unassembled WGS sequence"/>
</dbReference>
<comment type="caution">
    <text evidence="6">The sequence shown here is derived from an EMBL/GenBank/DDBJ whole genome shotgun (WGS) entry which is preliminary data.</text>
</comment>
<evidence type="ECO:0000256" key="4">
    <source>
        <dbReference type="ARBA" id="ARBA00022827"/>
    </source>
</evidence>
<dbReference type="PROSITE" id="PS00624">
    <property type="entry name" value="GMC_OXRED_2"/>
    <property type="match status" value="1"/>
</dbReference>